<name>A0A381RYU1_9ZZZZ</name>
<feature type="domain" description="Acyl-CoA oxidase/dehydrogenase middle" evidence="7">
    <location>
        <begin position="135"/>
        <end position="228"/>
    </location>
</feature>
<dbReference type="Pfam" id="PF00441">
    <property type="entry name" value="Acyl-CoA_dh_1"/>
    <property type="match status" value="1"/>
</dbReference>
<keyword evidence="5" id="KW-0560">Oxidoreductase</keyword>
<evidence type="ECO:0000259" key="6">
    <source>
        <dbReference type="Pfam" id="PF00441"/>
    </source>
</evidence>
<dbReference type="Gene3D" id="1.20.140.10">
    <property type="entry name" value="Butyryl-CoA Dehydrogenase, subunit A, domain 3"/>
    <property type="match status" value="1"/>
</dbReference>
<dbReference type="EMBL" id="UINC01002298">
    <property type="protein sequence ID" value="SUZ95137.1"/>
    <property type="molecule type" value="Genomic_DNA"/>
</dbReference>
<dbReference type="Gene3D" id="1.10.540.10">
    <property type="entry name" value="Acyl-CoA dehydrogenase/oxidase, N-terminal domain"/>
    <property type="match status" value="1"/>
</dbReference>
<accession>A0A381RYU1</accession>
<evidence type="ECO:0000313" key="9">
    <source>
        <dbReference type="EMBL" id="SUZ95137.1"/>
    </source>
</evidence>
<keyword evidence="4" id="KW-0274">FAD</keyword>
<organism evidence="9">
    <name type="scientific">marine metagenome</name>
    <dbReference type="NCBI Taxonomy" id="408172"/>
    <lineage>
        <taxon>unclassified sequences</taxon>
        <taxon>metagenomes</taxon>
        <taxon>ecological metagenomes</taxon>
    </lineage>
</organism>
<dbReference type="FunFam" id="2.40.110.10:FF:000002">
    <property type="entry name" value="Acyl-CoA dehydrogenase fadE12"/>
    <property type="match status" value="1"/>
</dbReference>
<dbReference type="InterPro" id="IPR046373">
    <property type="entry name" value="Acyl-CoA_Oxase/DH_mid-dom_sf"/>
</dbReference>
<feature type="domain" description="Acyl-CoA dehydrogenase/oxidase N-terminal" evidence="8">
    <location>
        <begin position="16"/>
        <end position="130"/>
    </location>
</feature>
<reference evidence="9" key="1">
    <citation type="submission" date="2018-05" db="EMBL/GenBank/DDBJ databases">
        <authorList>
            <person name="Lanie J.A."/>
            <person name="Ng W.-L."/>
            <person name="Kazmierczak K.M."/>
            <person name="Andrzejewski T.M."/>
            <person name="Davidsen T.M."/>
            <person name="Wayne K.J."/>
            <person name="Tettelin H."/>
            <person name="Glass J.I."/>
            <person name="Rusch D."/>
            <person name="Podicherti R."/>
            <person name="Tsui H.-C.T."/>
            <person name="Winkler M.E."/>
        </authorList>
    </citation>
    <scope>NUCLEOTIDE SEQUENCE</scope>
</reference>
<dbReference type="InterPro" id="IPR009100">
    <property type="entry name" value="AcylCoA_DH/oxidase_NM_dom_sf"/>
</dbReference>
<evidence type="ECO:0000256" key="1">
    <source>
        <dbReference type="ARBA" id="ARBA00001974"/>
    </source>
</evidence>
<dbReference type="InterPro" id="IPR036250">
    <property type="entry name" value="AcylCo_DH-like_C"/>
</dbReference>
<gene>
    <name evidence="9" type="ORF">METZ01_LOCUS47991</name>
</gene>
<dbReference type="InterPro" id="IPR009075">
    <property type="entry name" value="AcylCo_DH/oxidase_C"/>
</dbReference>
<dbReference type="Pfam" id="PF02771">
    <property type="entry name" value="Acyl-CoA_dh_N"/>
    <property type="match status" value="1"/>
</dbReference>
<evidence type="ECO:0008006" key="10">
    <source>
        <dbReference type="Google" id="ProtNLM"/>
    </source>
</evidence>
<comment type="cofactor">
    <cofactor evidence="1">
        <name>FAD</name>
        <dbReference type="ChEBI" id="CHEBI:57692"/>
    </cofactor>
</comment>
<dbReference type="InterPro" id="IPR006091">
    <property type="entry name" value="Acyl-CoA_Oxase/DH_mid-dom"/>
</dbReference>
<dbReference type="Pfam" id="PF02770">
    <property type="entry name" value="Acyl-CoA_dh_M"/>
    <property type="match status" value="1"/>
</dbReference>
<evidence type="ECO:0000256" key="3">
    <source>
        <dbReference type="ARBA" id="ARBA00022630"/>
    </source>
</evidence>
<dbReference type="InterPro" id="IPR013786">
    <property type="entry name" value="AcylCoA_DH/ox_N"/>
</dbReference>
<comment type="similarity">
    <text evidence="2">Belongs to the acyl-CoA dehydrogenase family.</text>
</comment>
<dbReference type="InterPro" id="IPR037069">
    <property type="entry name" value="AcylCoA_DH/ox_N_sf"/>
</dbReference>
<evidence type="ECO:0000256" key="5">
    <source>
        <dbReference type="ARBA" id="ARBA00023002"/>
    </source>
</evidence>
<dbReference type="GO" id="GO:0050660">
    <property type="term" value="F:flavin adenine dinucleotide binding"/>
    <property type="evidence" value="ECO:0007669"/>
    <property type="project" value="InterPro"/>
</dbReference>
<dbReference type="SUPFAM" id="SSF47203">
    <property type="entry name" value="Acyl-CoA dehydrogenase C-terminal domain-like"/>
    <property type="match status" value="1"/>
</dbReference>
<evidence type="ECO:0000256" key="4">
    <source>
        <dbReference type="ARBA" id="ARBA00022827"/>
    </source>
</evidence>
<dbReference type="InterPro" id="IPR050741">
    <property type="entry name" value="Acyl-CoA_dehydrogenase"/>
</dbReference>
<dbReference type="GO" id="GO:0003995">
    <property type="term" value="F:acyl-CoA dehydrogenase activity"/>
    <property type="evidence" value="ECO:0007669"/>
    <property type="project" value="TreeGrafter"/>
</dbReference>
<dbReference type="GO" id="GO:0005737">
    <property type="term" value="C:cytoplasm"/>
    <property type="evidence" value="ECO:0007669"/>
    <property type="project" value="TreeGrafter"/>
</dbReference>
<dbReference type="Gene3D" id="2.40.110.10">
    <property type="entry name" value="Butyryl-CoA Dehydrogenase, subunit A, domain 2"/>
    <property type="match status" value="1"/>
</dbReference>
<sequence length="390" mass="43444">MSLDFDSARLHNPYITPEHEEWRSQLRRFLDQEIIPYADEWDEQGKIPDALWPKAAKMGLFSLGYPEKYGGISEGIDIWHHNIVNEEFARIGAGGISASLMIHGVALPPVVEFASEAIKNEVIPAVIKGEKRISLGITEPNAGSDVANIATTAKRKGDYYIVNGSKTYITGGMNADWITTAVQTGSDGAKTISTLLIPTNYKGLSRNELDKKQGWWASDTAAIYFDNVRVPVTHLIGKENHGFKVIMNNFNNERMAMAAGMEAFSRVCLEDAVKWARERKTFGKRLADHQVIRHKIADMKQKINSTQAYLQIVSRDMQSGSSNAGDIALLKVLSSQTLEYCAREAMQILGGIAYMRGSRVERIYREVRVNAIGGGSEEIMRDLAARQYKL</sequence>
<dbReference type="PANTHER" id="PTHR48083:SF28">
    <property type="entry name" value="ACYL-COA DEHYDROGENASE FAMILY PROTEIN (AFU_ORTHOLOGUE AFUA_6G10880)-RELATED"/>
    <property type="match status" value="1"/>
</dbReference>
<feature type="domain" description="Acyl-CoA dehydrogenase/oxidase C-terminal" evidence="6">
    <location>
        <begin position="240"/>
        <end position="387"/>
    </location>
</feature>
<keyword evidence="3" id="KW-0285">Flavoprotein</keyword>
<evidence type="ECO:0000259" key="8">
    <source>
        <dbReference type="Pfam" id="PF02771"/>
    </source>
</evidence>
<dbReference type="PANTHER" id="PTHR48083">
    <property type="entry name" value="MEDIUM-CHAIN SPECIFIC ACYL-COA DEHYDROGENASE, MITOCHONDRIAL-RELATED"/>
    <property type="match status" value="1"/>
</dbReference>
<protein>
    <recommendedName>
        <fullName evidence="10">Acyl-CoA dehydrogenase</fullName>
    </recommendedName>
</protein>
<proteinExistence type="inferred from homology"/>
<evidence type="ECO:0000256" key="2">
    <source>
        <dbReference type="ARBA" id="ARBA00009347"/>
    </source>
</evidence>
<dbReference type="SUPFAM" id="SSF56645">
    <property type="entry name" value="Acyl-CoA dehydrogenase NM domain-like"/>
    <property type="match status" value="1"/>
</dbReference>
<dbReference type="AlphaFoldDB" id="A0A381RYU1"/>
<evidence type="ECO:0000259" key="7">
    <source>
        <dbReference type="Pfam" id="PF02770"/>
    </source>
</evidence>
<dbReference type="GO" id="GO:0033539">
    <property type="term" value="P:fatty acid beta-oxidation using acyl-CoA dehydrogenase"/>
    <property type="evidence" value="ECO:0007669"/>
    <property type="project" value="TreeGrafter"/>
</dbReference>